<proteinExistence type="predicted"/>
<dbReference type="EMBL" id="ML977353">
    <property type="protein sequence ID" value="KAF2107634.1"/>
    <property type="molecule type" value="Genomic_DNA"/>
</dbReference>
<accession>A0A6A5YLM3</accession>
<keyword evidence="3" id="KW-1185">Reference proteome</keyword>
<evidence type="ECO:0000313" key="2">
    <source>
        <dbReference type="EMBL" id="KAF2107634.1"/>
    </source>
</evidence>
<feature type="region of interest" description="Disordered" evidence="1">
    <location>
        <begin position="28"/>
        <end position="53"/>
    </location>
</feature>
<feature type="compositionally biased region" description="Polar residues" evidence="1">
    <location>
        <begin position="42"/>
        <end position="53"/>
    </location>
</feature>
<protein>
    <submittedName>
        <fullName evidence="2">Uncharacterized protein</fullName>
    </submittedName>
</protein>
<dbReference type="Proteomes" id="UP000799770">
    <property type="component" value="Unassembled WGS sequence"/>
</dbReference>
<evidence type="ECO:0000313" key="3">
    <source>
        <dbReference type="Proteomes" id="UP000799770"/>
    </source>
</evidence>
<organism evidence="2 3">
    <name type="scientific">Lophiotrema nucula</name>
    <dbReference type="NCBI Taxonomy" id="690887"/>
    <lineage>
        <taxon>Eukaryota</taxon>
        <taxon>Fungi</taxon>
        <taxon>Dikarya</taxon>
        <taxon>Ascomycota</taxon>
        <taxon>Pezizomycotina</taxon>
        <taxon>Dothideomycetes</taxon>
        <taxon>Pleosporomycetidae</taxon>
        <taxon>Pleosporales</taxon>
        <taxon>Lophiotremataceae</taxon>
        <taxon>Lophiotrema</taxon>
    </lineage>
</organism>
<evidence type="ECO:0000256" key="1">
    <source>
        <dbReference type="SAM" id="MobiDB-lite"/>
    </source>
</evidence>
<name>A0A6A5YLM3_9PLEO</name>
<dbReference type="AlphaFoldDB" id="A0A6A5YLM3"/>
<gene>
    <name evidence="2" type="ORF">BDV96DRAFT_298341</name>
</gene>
<sequence length="221" mass="24167">MIDGLAWHHQEGHSTSISYSESPLNLHFKPNPLSTGDHHSFSPANPQQHSQSPYSVRLPLFAPSIRKYRFSFVIPLDRLEPSQPAATAALLAVPPAHHLSASIATARLGSASLRHCVQHLRTVQGLPERLRLGPAAELLHECLRRPSLRSGACANKQVLASSPIHTQSADSVIRTDRCAEPHFPTLPTTNNSDTAGHYLEACSITNNTTTKPLHTTYPPLR</sequence>
<reference evidence="2" key="1">
    <citation type="journal article" date="2020" name="Stud. Mycol.">
        <title>101 Dothideomycetes genomes: a test case for predicting lifestyles and emergence of pathogens.</title>
        <authorList>
            <person name="Haridas S."/>
            <person name="Albert R."/>
            <person name="Binder M."/>
            <person name="Bloem J."/>
            <person name="Labutti K."/>
            <person name="Salamov A."/>
            <person name="Andreopoulos B."/>
            <person name="Baker S."/>
            <person name="Barry K."/>
            <person name="Bills G."/>
            <person name="Bluhm B."/>
            <person name="Cannon C."/>
            <person name="Castanera R."/>
            <person name="Culley D."/>
            <person name="Daum C."/>
            <person name="Ezra D."/>
            <person name="Gonzalez J."/>
            <person name="Henrissat B."/>
            <person name="Kuo A."/>
            <person name="Liang C."/>
            <person name="Lipzen A."/>
            <person name="Lutzoni F."/>
            <person name="Magnuson J."/>
            <person name="Mondo S."/>
            <person name="Nolan M."/>
            <person name="Ohm R."/>
            <person name="Pangilinan J."/>
            <person name="Park H.-J."/>
            <person name="Ramirez L."/>
            <person name="Alfaro M."/>
            <person name="Sun H."/>
            <person name="Tritt A."/>
            <person name="Yoshinaga Y."/>
            <person name="Zwiers L.-H."/>
            <person name="Turgeon B."/>
            <person name="Goodwin S."/>
            <person name="Spatafora J."/>
            <person name="Crous P."/>
            <person name="Grigoriev I."/>
        </authorList>
    </citation>
    <scope>NUCLEOTIDE SEQUENCE</scope>
    <source>
        <strain evidence="2">CBS 627.86</strain>
    </source>
</reference>